<evidence type="ECO:0000313" key="5">
    <source>
        <dbReference type="EMBL" id="KIW30855.1"/>
    </source>
</evidence>
<dbReference type="Pfam" id="PF13622">
    <property type="entry name" value="4HBT_3"/>
    <property type="match status" value="1"/>
</dbReference>
<dbReference type="Pfam" id="PF20789">
    <property type="entry name" value="4HBT_3C"/>
    <property type="match status" value="1"/>
</dbReference>
<dbReference type="Gene3D" id="2.40.160.210">
    <property type="entry name" value="Acyl-CoA thioesterase, double hotdog domain"/>
    <property type="match status" value="1"/>
</dbReference>
<dbReference type="GeneID" id="27341742"/>
<comment type="similarity">
    <text evidence="1">Belongs to the C/M/P thioester hydrolase family.</text>
</comment>
<dbReference type="GO" id="GO:0006637">
    <property type="term" value="P:acyl-CoA metabolic process"/>
    <property type="evidence" value="ECO:0007669"/>
    <property type="project" value="InterPro"/>
</dbReference>
<feature type="domain" description="Acyl-CoA thioesterase-like N-terminal HotDog" evidence="3">
    <location>
        <begin position="29"/>
        <end position="116"/>
    </location>
</feature>
<evidence type="ECO:0000259" key="4">
    <source>
        <dbReference type="Pfam" id="PF20789"/>
    </source>
</evidence>
<dbReference type="SUPFAM" id="SSF54637">
    <property type="entry name" value="Thioesterase/thiol ester dehydrase-isomerase"/>
    <property type="match status" value="2"/>
</dbReference>
<dbReference type="VEuPathDB" id="FungiDB:PV07_02548"/>
<evidence type="ECO:0000259" key="3">
    <source>
        <dbReference type="Pfam" id="PF13622"/>
    </source>
</evidence>
<dbReference type="InterPro" id="IPR049449">
    <property type="entry name" value="TesB_ACOT8-like_N"/>
</dbReference>
<dbReference type="CDD" id="cd03444">
    <property type="entry name" value="Thioesterase_II_repeat1"/>
    <property type="match status" value="1"/>
</dbReference>
<dbReference type="CDD" id="cd03445">
    <property type="entry name" value="Thioesterase_II_repeat2"/>
    <property type="match status" value="1"/>
</dbReference>
<dbReference type="Proteomes" id="UP000054466">
    <property type="component" value="Unassembled WGS sequence"/>
</dbReference>
<dbReference type="InterPro" id="IPR029069">
    <property type="entry name" value="HotDog_dom_sf"/>
</dbReference>
<dbReference type="OrthoDB" id="68328at2759"/>
<dbReference type="GO" id="GO:0009062">
    <property type="term" value="P:fatty acid catabolic process"/>
    <property type="evidence" value="ECO:0007669"/>
    <property type="project" value="TreeGrafter"/>
</dbReference>
<dbReference type="RefSeq" id="XP_016251071.1">
    <property type="nucleotide sequence ID" value="XM_016389169.1"/>
</dbReference>
<dbReference type="EMBL" id="KN847041">
    <property type="protein sequence ID" value="KIW30855.1"/>
    <property type="molecule type" value="Genomic_DNA"/>
</dbReference>
<evidence type="ECO:0000313" key="6">
    <source>
        <dbReference type="Proteomes" id="UP000054466"/>
    </source>
</evidence>
<dbReference type="GO" id="GO:0047617">
    <property type="term" value="F:fatty acyl-CoA hydrolase activity"/>
    <property type="evidence" value="ECO:0007669"/>
    <property type="project" value="InterPro"/>
</dbReference>
<proteinExistence type="inferred from homology"/>
<dbReference type="PANTHER" id="PTHR11066">
    <property type="entry name" value="ACYL-COA THIOESTERASE"/>
    <property type="match status" value="1"/>
</dbReference>
<evidence type="ECO:0000256" key="2">
    <source>
        <dbReference type="ARBA" id="ARBA00022801"/>
    </source>
</evidence>
<feature type="domain" description="Acyl-CoA thioesterase-like C-terminal" evidence="4">
    <location>
        <begin position="236"/>
        <end position="332"/>
    </location>
</feature>
<gene>
    <name evidence="5" type="ORF">PV07_02548</name>
</gene>
<dbReference type="InterPro" id="IPR049450">
    <property type="entry name" value="ACOT8-like_C"/>
</dbReference>
<dbReference type="AlphaFoldDB" id="A0A0D2CL98"/>
<dbReference type="HOGENOM" id="CLU_051867_1_0_1"/>
<sequence>MTDAKRLPWLRLMALKQTDKDVYESVHRAWPSSGGNRAFGGHVYAQSAIAASKTVEDGLVIHNITGHFILGGSVLAPFVYHVRRIGDGRSFSWRTVEVFQGSQPSARPCFVATISFKRYEESKSWIPLEHQAETFEDFTKTYSSILDRTKPEETPLAPGADAPWWYNANNDAWRVTNDMFPGVDIRKVDMSGHNETSRHPTRHPAAGRRQLCFYRLIVDAESRELLNKTTSEILNLHAAAHLYASDRNSLFLIPRAHGLADRIAVLASLSHTVIFHGDPARLKMLDEQGNPIWFVQEAWTSNSGAGRGCHESRLWNYKSGRVVASTIQDGMVRIPRDPGRVPKYYQQAETALQSVSNPSPKL</sequence>
<keyword evidence="6" id="KW-1185">Reference proteome</keyword>
<evidence type="ECO:0000256" key="1">
    <source>
        <dbReference type="ARBA" id="ARBA00006538"/>
    </source>
</evidence>
<dbReference type="InterPro" id="IPR042171">
    <property type="entry name" value="Acyl-CoA_hotdog"/>
</dbReference>
<reference evidence="5 6" key="1">
    <citation type="submission" date="2015-01" db="EMBL/GenBank/DDBJ databases">
        <title>The Genome Sequence of Cladophialophora immunda CBS83496.</title>
        <authorList>
            <consortium name="The Broad Institute Genomics Platform"/>
            <person name="Cuomo C."/>
            <person name="de Hoog S."/>
            <person name="Gorbushina A."/>
            <person name="Stielow B."/>
            <person name="Teixiera M."/>
            <person name="Abouelleil A."/>
            <person name="Chapman S.B."/>
            <person name="Priest M."/>
            <person name="Young S.K."/>
            <person name="Wortman J."/>
            <person name="Nusbaum C."/>
            <person name="Birren B."/>
        </authorList>
    </citation>
    <scope>NUCLEOTIDE SEQUENCE [LARGE SCALE GENOMIC DNA]</scope>
    <source>
        <strain evidence="5 6">CBS 83496</strain>
    </source>
</reference>
<dbReference type="InterPro" id="IPR003703">
    <property type="entry name" value="Acyl_CoA_thio"/>
</dbReference>
<accession>A0A0D2CL98</accession>
<dbReference type="GO" id="GO:0005782">
    <property type="term" value="C:peroxisomal matrix"/>
    <property type="evidence" value="ECO:0007669"/>
    <property type="project" value="UniProtKB-SubCell"/>
</dbReference>
<keyword evidence="2" id="KW-0378">Hydrolase</keyword>
<protein>
    <submittedName>
        <fullName evidence="5">Acyl-CoA thioesterase II</fullName>
    </submittedName>
</protein>
<organism evidence="5 6">
    <name type="scientific">Cladophialophora immunda</name>
    <dbReference type="NCBI Taxonomy" id="569365"/>
    <lineage>
        <taxon>Eukaryota</taxon>
        <taxon>Fungi</taxon>
        <taxon>Dikarya</taxon>
        <taxon>Ascomycota</taxon>
        <taxon>Pezizomycotina</taxon>
        <taxon>Eurotiomycetes</taxon>
        <taxon>Chaetothyriomycetidae</taxon>
        <taxon>Chaetothyriales</taxon>
        <taxon>Herpotrichiellaceae</taxon>
        <taxon>Cladophialophora</taxon>
    </lineage>
</organism>
<dbReference type="PANTHER" id="PTHR11066:SF64">
    <property type="entry name" value="ACYL-COA THIOESTERASE (AFU_ORTHOLOGUE AFUA_1G12060)"/>
    <property type="match status" value="1"/>
</dbReference>
<dbReference type="STRING" id="569365.A0A0D2CL98"/>
<name>A0A0D2CL98_9EURO</name>